<name>A0A7J9V063_9MICO</name>
<feature type="region of interest" description="Disordered" evidence="1">
    <location>
        <begin position="125"/>
        <end position="170"/>
    </location>
</feature>
<gene>
    <name evidence="3" type="ORF">GB882_16530</name>
</gene>
<dbReference type="InterPro" id="IPR037523">
    <property type="entry name" value="VOC_core"/>
</dbReference>
<evidence type="ECO:0000313" key="4">
    <source>
        <dbReference type="Proteomes" id="UP000429644"/>
    </source>
</evidence>
<keyword evidence="4" id="KW-1185">Reference proteome</keyword>
<evidence type="ECO:0000313" key="3">
    <source>
        <dbReference type="EMBL" id="MPV90281.1"/>
    </source>
</evidence>
<evidence type="ECO:0000259" key="2">
    <source>
        <dbReference type="PROSITE" id="PS51819"/>
    </source>
</evidence>
<protein>
    <submittedName>
        <fullName evidence="3">VOC family protein</fullName>
    </submittedName>
</protein>
<dbReference type="CDD" id="cd07247">
    <property type="entry name" value="SgaA_N_like"/>
    <property type="match status" value="1"/>
</dbReference>
<dbReference type="InterPro" id="IPR052164">
    <property type="entry name" value="Anthracycline_SecMetBiosynth"/>
</dbReference>
<reference evidence="3 4" key="1">
    <citation type="submission" date="2019-10" db="EMBL/GenBank/DDBJ databases">
        <title>Georgenia wutianyii sp. nov. and Georgenia yuyongxinii sp. nov. isolated from plateau pika (Ochotona curzoniae) in the Qinghai-Tibet plateau of China.</title>
        <authorList>
            <person name="Tian Z."/>
        </authorList>
    </citation>
    <scope>NUCLEOTIDE SEQUENCE [LARGE SCALE GENOMIC DNA]</scope>
    <source>
        <strain evidence="3 4">JCM 15130</strain>
    </source>
</reference>
<dbReference type="Gene3D" id="3.10.180.10">
    <property type="entry name" value="2,3-Dihydroxybiphenyl 1,2-Dioxygenase, domain 1"/>
    <property type="match status" value="1"/>
</dbReference>
<dbReference type="InterPro" id="IPR029068">
    <property type="entry name" value="Glyas_Bleomycin-R_OHBP_Dase"/>
</dbReference>
<dbReference type="EMBL" id="WHPD01003556">
    <property type="protein sequence ID" value="MPV90281.1"/>
    <property type="molecule type" value="Genomic_DNA"/>
</dbReference>
<dbReference type="Proteomes" id="UP000429644">
    <property type="component" value="Unassembled WGS sequence"/>
</dbReference>
<comment type="caution">
    <text evidence="3">The sequence shown here is derived from an EMBL/GenBank/DDBJ whole genome shotgun (WGS) entry which is preliminary data.</text>
</comment>
<dbReference type="PANTHER" id="PTHR33993">
    <property type="entry name" value="GLYOXALASE-RELATED"/>
    <property type="match status" value="1"/>
</dbReference>
<feature type="compositionally biased region" description="Low complexity" evidence="1">
    <location>
        <begin position="161"/>
        <end position="170"/>
    </location>
</feature>
<evidence type="ECO:0000256" key="1">
    <source>
        <dbReference type="SAM" id="MobiDB-lite"/>
    </source>
</evidence>
<dbReference type="AlphaFoldDB" id="A0A7J9V063"/>
<dbReference type="SUPFAM" id="SSF54593">
    <property type="entry name" value="Glyoxalase/Bleomycin resistance protein/Dihydroxybiphenyl dioxygenase"/>
    <property type="match status" value="1"/>
</dbReference>
<accession>A0A7J9V063</accession>
<proteinExistence type="predicted"/>
<sequence length="170" mass="17868">MHFEIPFDDAERARRFYREAFGWQIQDLPELSYHMVTTGPTPEGGGMPTEPGYIGGGMMQRQGEITSPVVTVDVEDIDAALETIGALGGQTVLGRQPVGDMGFAAYFRDPEGNVVGLWQTARARGQEASTATGQAGRQPGGQPMTPAEELDAAQGGGAQEGGPTTAEPTG</sequence>
<dbReference type="InterPro" id="IPR053863">
    <property type="entry name" value="Glyoxy/Ble-like_N"/>
</dbReference>
<dbReference type="Pfam" id="PF22677">
    <property type="entry name" value="Ble-like_N"/>
    <property type="match status" value="1"/>
</dbReference>
<dbReference type="PROSITE" id="PS51819">
    <property type="entry name" value="VOC"/>
    <property type="match status" value="1"/>
</dbReference>
<dbReference type="PANTHER" id="PTHR33993:SF2">
    <property type="entry name" value="VOC DOMAIN-CONTAINING PROTEIN"/>
    <property type="match status" value="1"/>
</dbReference>
<organism evidence="3 4">
    <name type="scientific">Georgenia ruanii</name>
    <dbReference type="NCBI Taxonomy" id="348442"/>
    <lineage>
        <taxon>Bacteria</taxon>
        <taxon>Bacillati</taxon>
        <taxon>Actinomycetota</taxon>
        <taxon>Actinomycetes</taxon>
        <taxon>Micrococcales</taxon>
        <taxon>Bogoriellaceae</taxon>
        <taxon>Georgenia</taxon>
    </lineage>
</organism>
<feature type="domain" description="VOC" evidence="2">
    <location>
        <begin position="1"/>
        <end position="120"/>
    </location>
</feature>